<evidence type="ECO:0000313" key="1">
    <source>
        <dbReference type="EMBL" id="MCG2617091.1"/>
    </source>
</evidence>
<dbReference type="RefSeq" id="WP_237875628.1">
    <property type="nucleotide sequence ID" value="NZ_JAKLTR010000017.1"/>
</dbReference>
<proteinExistence type="predicted"/>
<reference evidence="1" key="1">
    <citation type="submission" date="2022-01" db="EMBL/GenBank/DDBJ databases">
        <authorList>
            <person name="Jo J.-H."/>
            <person name="Im W.-T."/>
        </authorList>
    </citation>
    <scope>NUCLEOTIDE SEQUENCE</scope>
    <source>
        <strain evidence="1">NA20</strain>
    </source>
</reference>
<dbReference type="Pfam" id="PF14559">
    <property type="entry name" value="TPR_19"/>
    <property type="match status" value="1"/>
</dbReference>
<dbReference type="InterPro" id="IPR011990">
    <property type="entry name" value="TPR-like_helical_dom_sf"/>
</dbReference>
<organism evidence="1 2">
    <name type="scientific">Terrimonas ginsenosidimutans</name>
    <dbReference type="NCBI Taxonomy" id="2908004"/>
    <lineage>
        <taxon>Bacteria</taxon>
        <taxon>Pseudomonadati</taxon>
        <taxon>Bacteroidota</taxon>
        <taxon>Chitinophagia</taxon>
        <taxon>Chitinophagales</taxon>
        <taxon>Chitinophagaceae</taxon>
        <taxon>Terrimonas</taxon>
    </lineage>
</organism>
<sequence>MDRVQKLKDFLQKTPNDSFLRHALALEYIKAGDDKAAREEFEGLLTHDPGYVGSYYHLAKLLERTATTEEAIAAYEKGIEQAKKAGDMHALGELRGAYEELIF</sequence>
<gene>
    <name evidence="1" type="ORF">LZZ85_22540</name>
</gene>
<protein>
    <recommendedName>
        <fullName evidence="3">Tetratricopeptide repeat protein</fullName>
    </recommendedName>
</protein>
<keyword evidence="2" id="KW-1185">Reference proteome</keyword>
<accession>A0ABS9KXL8</accession>
<comment type="caution">
    <text evidence="1">The sequence shown here is derived from an EMBL/GenBank/DDBJ whole genome shotgun (WGS) entry which is preliminary data.</text>
</comment>
<evidence type="ECO:0000313" key="2">
    <source>
        <dbReference type="Proteomes" id="UP001165367"/>
    </source>
</evidence>
<dbReference type="Gene3D" id="1.25.40.10">
    <property type="entry name" value="Tetratricopeptide repeat domain"/>
    <property type="match status" value="1"/>
</dbReference>
<dbReference type="EMBL" id="JAKLTR010000017">
    <property type="protein sequence ID" value="MCG2617091.1"/>
    <property type="molecule type" value="Genomic_DNA"/>
</dbReference>
<evidence type="ECO:0008006" key="3">
    <source>
        <dbReference type="Google" id="ProtNLM"/>
    </source>
</evidence>
<name>A0ABS9KXL8_9BACT</name>
<dbReference type="SUPFAM" id="SSF48452">
    <property type="entry name" value="TPR-like"/>
    <property type="match status" value="1"/>
</dbReference>
<dbReference type="Proteomes" id="UP001165367">
    <property type="component" value="Unassembled WGS sequence"/>
</dbReference>